<feature type="domain" description="HRDC" evidence="10">
    <location>
        <begin position="451"/>
        <end position="531"/>
    </location>
</feature>
<evidence type="ECO:0000256" key="5">
    <source>
        <dbReference type="ARBA" id="ARBA00022835"/>
    </source>
</evidence>
<dbReference type="FunFam" id="1.10.150.80:FF:000001">
    <property type="entry name" value="Putative exosome component 10"/>
    <property type="match status" value="1"/>
</dbReference>
<dbReference type="GO" id="GO:0071038">
    <property type="term" value="P:TRAMP-dependent tRNA surveillance pathway"/>
    <property type="evidence" value="ECO:0007669"/>
    <property type="project" value="TreeGrafter"/>
</dbReference>
<evidence type="ECO:0000256" key="3">
    <source>
        <dbReference type="ARBA" id="ARBA00022722"/>
    </source>
</evidence>
<dbReference type="PANTHER" id="PTHR12124">
    <property type="entry name" value="POLYMYOSITIS/SCLERODERMA AUTOANTIGEN-RELATED"/>
    <property type="match status" value="1"/>
</dbReference>
<dbReference type="AlphaFoldDB" id="A0AAE0DMI9"/>
<dbReference type="Gene3D" id="3.30.420.10">
    <property type="entry name" value="Ribonuclease H-like superfamily/Ribonuclease H"/>
    <property type="match status" value="1"/>
</dbReference>
<keyword evidence="2" id="KW-0698">rRNA processing</keyword>
<dbReference type="GO" id="GO:0071044">
    <property type="term" value="P:histone mRNA catabolic process"/>
    <property type="evidence" value="ECO:0007669"/>
    <property type="project" value="TreeGrafter"/>
</dbReference>
<dbReference type="GO" id="GO:0071051">
    <property type="term" value="P:poly(A)-dependent snoRNA 3'-end processing"/>
    <property type="evidence" value="ECO:0007669"/>
    <property type="project" value="TreeGrafter"/>
</dbReference>
<proteinExistence type="inferred from homology"/>
<dbReference type="SMART" id="SM00341">
    <property type="entry name" value="HRDC"/>
    <property type="match status" value="1"/>
</dbReference>
<dbReference type="SMART" id="SM00474">
    <property type="entry name" value="35EXOc"/>
    <property type="match status" value="1"/>
</dbReference>
<dbReference type="GO" id="GO:0000175">
    <property type="term" value="F:3'-5'-RNA exonuclease activity"/>
    <property type="evidence" value="ECO:0007669"/>
    <property type="project" value="InterPro"/>
</dbReference>
<feature type="compositionally biased region" description="Polar residues" evidence="9">
    <location>
        <begin position="676"/>
        <end position="687"/>
    </location>
</feature>
<dbReference type="EMBL" id="JASNWA010000006">
    <property type="protein sequence ID" value="KAK3174915.1"/>
    <property type="molecule type" value="Genomic_DNA"/>
</dbReference>
<evidence type="ECO:0000256" key="7">
    <source>
        <dbReference type="ARBA" id="ARBA00023242"/>
    </source>
</evidence>
<feature type="compositionally biased region" description="Basic and acidic residues" evidence="9">
    <location>
        <begin position="643"/>
        <end position="662"/>
    </location>
</feature>
<keyword evidence="7" id="KW-0539">Nucleus</keyword>
<dbReference type="InterPro" id="IPR036397">
    <property type="entry name" value="RNaseH_sf"/>
</dbReference>
<evidence type="ECO:0000313" key="12">
    <source>
        <dbReference type="Proteomes" id="UP001276659"/>
    </source>
</evidence>
<evidence type="ECO:0000313" key="11">
    <source>
        <dbReference type="EMBL" id="KAK3174915.1"/>
    </source>
</evidence>
<dbReference type="GO" id="GO:0000176">
    <property type="term" value="C:nuclear exosome (RNase complex)"/>
    <property type="evidence" value="ECO:0007669"/>
    <property type="project" value="InterPro"/>
</dbReference>
<dbReference type="GO" id="GO:0005730">
    <property type="term" value="C:nucleolus"/>
    <property type="evidence" value="ECO:0007669"/>
    <property type="project" value="TreeGrafter"/>
</dbReference>
<dbReference type="GO" id="GO:0071037">
    <property type="term" value="P:nuclear polyadenylation-dependent snRNA catabolic process"/>
    <property type="evidence" value="ECO:0007669"/>
    <property type="project" value="TreeGrafter"/>
</dbReference>
<evidence type="ECO:0000256" key="1">
    <source>
        <dbReference type="ARBA" id="ARBA00004123"/>
    </source>
</evidence>
<comment type="subcellular location">
    <subcellularLocation>
        <location evidence="1">Nucleus</location>
    </subcellularLocation>
</comment>
<dbReference type="PANTHER" id="PTHR12124:SF47">
    <property type="entry name" value="EXOSOME COMPONENT 10"/>
    <property type="match status" value="1"/>
</dbReference>
<feature type="region of interest" description="Disordered" evidence="9">
    <location>
        <begin position="632"/>
        <end position="690"/>
    </location>
</feature>
<dbReference type="Pfam" id="PF01612">
    <property type="entry name" value="DNA_pol_A_exo1"/>
    <property type="match status" value="1"/>
</dbReference>
<reference evidence="11" key="1">
    <citation type="submission" date="2022-11" db="EMBL/GenBank/DDBJ databases">
        <title>Chromosomal genome sequence assembly and mating type (MAT) locus characterization of the leprose asexual lichenized fungus Lepraria neglecta (Nyl.) Erichsen.</title>
        <authorList>
            <person name="Allen J.L."/>
            <person name="Pfeffer B."/>
        </authorList>
    </citation>
    <scope>NUCLEOTIDE SEQUENCE</scope>
    <source>
        <strain evidence="11">Allen 5258</strain>
    </source>
</reference>
<comment type="caution">
    <text evidence="11">The sequence shown here is derived from an EMBL/GenBank/DDBJ whole genome shotgun (WGS) entry which is preliminary data.</text>
</comment>
<dbReference type="GO" id="GO:0071036">
    <property type="term" value="P:nuclear polyadenylation-dependent snoRNA catabolic process"/>
    <property type="evidence" value="ECO:0007669"/>
    <property type="project" value="TreeGrafter"/>
</dbReference>
<keyword evidence="3" id="KW-0540">Nuclease</keyword>
<feature type="region of interest" description="Disordered" evidence="9">
    <location>
        <begin position="165"/>
        <end position="193"/>
    </location>
</feature>
<dbReference type="Proteomes" id="UP001276659">
    <property type="component" value="Unassembled WGS sequence"/>
</dbReference>
<dbReference type="InterPro" id="IPR012588">
    <property type="entry name" value="Exosome-assoc_fac_Rrp6_N"/>
</dbReference>
<feature type="region of interest" description="Disordered" evidence="9">
    <location>
        <begin position="776"/>
        <end position="815"/>
    </location>
</feature>
<dbReference type="InterPro" id="IPR002562">
    <property type="entry name" value="3'-5'_exonuclease_dom"/>
</dbReference>
<dbReference type="PROSITE" id="PS50967">
    <property type="entry name" value="HRDC"/>
    <property type="match status" value="1"/>
</dbReference>
<dbReference type="SUPFAM" id="SSF47819">
    <property type="entry name" value="HRDC-like"/>
    <property type="match status" value="1"/>
</dbReference>
<dbReference type="InterPro" id="IPR044876">
    <property type="entry name" value="HRDC_dom_sf"/>
</dbReference>
<dbReference type="Pfam" id="PF08066">
    <property type="entry name" value="PMC2NT"/>
    <property type="match status" value="1"/>
</dbReference>
<dbReference type="GO" id="GO:0000166">
    <property type="term" value="F:nucleotide binding"/>
    <property type="evidence" value="ECO:0007669"/>
    <property type="project" value="InterPro"/>
</dbReference>
<gene>
    <name evidence="11" type="ORF">OEA41_002161</name>
</gene>
<evidence type="ECO:0000256" key="6">
    <source>
        <dbReference type="ARBA" id="ARBA00022839"/>
    </source>
</evidence>
<keyword evidence="4" id="KW-0378">Hydrolase</keyword>
<dbReference type="CDD" id="cd06147">
    <property type="entry name" value="Rrp6p_like_exo"/>
    <property type="match status" value="1"/>
</dbReference>
<dbReference type="InterPro" id="IPR045092">
    <property type="entry name" value="Rrp6-like"/>
</dbReference>
<name>A0AAE0DMI9_9LECA</name>
<dbReference type="Gene3D" id="1.10.150.80">
    <property type="entry name" value="HRDC domain"/>
    <property type="match status" value="1"/>
</dbReference>
<evidence type="ECO:0000256" key="4">
    <source>
        <dbReference type="ARBA" id="ARBA00022801"/>
    </source>
</evidence>
<evidence type="ECO:0000256" key="8">
    <source>
        <dbReference type="ARBA" id="ARBA00043957"/>
    </source>
</evidence>
<dbReference type="InterPro" id="IPR049559">
    <property type="entry name" value="Rrp6p-like_exo"/>
</dbReference>
<dbReference type="GO" id="GO:0071035">
    <property type="term" value="P:nuclear polyadenylation-dependent rRNA catabolic process"/>
    <property type="evidence" value="ECO:0007669"/>
    <property type="project" value="TreeGrafter"/>
</dbReference>
<dbReference type="GO" id="GO:0000467">
    <property type="term" value="P:exonucleolytic trimming to generate mature 3'-end of 5.8S rRNA from tricistronic rRNA transcript (SSU-rRNA, 5.8S rRNA, LSU-rRNA)"/>
    <property type="evidence" value="ECO:0007669"/>
    <property type="project" value="InterPro"/>
</dbReference>
<dbReference type="FunFam" id="3.30.420.10:FF:000059">
    <property type="entry name" value="Exosome complex exonuclease Rrp6"/>
    <property type="match status" value="1"/>
</dbReference>
<comment type="similarity">
    <text evidence="8">Belongs to the exosome component 10/RRP6 family.</text>
</comment>
<dbReference type="InterPro" id="IPR002121">
    <property type="entry name" value="HRDC_dom"/>
</dbReference>
<dbReference type="InterPro" id="IPR010997">
    <property type="entry name" value="HRDC-like_sf"/>
</dbReference>
<sequence>MATENAFKDMKDGISSVLIDTTRTAGQISNEDLAFHRSSNPSVISLLEQQNTRLLQLARRLTRTATSGTDVSAPQLFNIDSVEDNWKGIVDVFDNLLEKADACLDEYTGVIRRLSPTLEEKIKKAAPLAGKQRPSQAYRTQNIAKPQLLFAKVPTNDDSTPFKPLLRSKPHAVTPLEESLTPVPSEDGSTQHKHPYETEIKRSQYLAATYVKSDPIPYLPYESTKATLVDTLEAVVSMVQELRLAKEIAVDLEHHDEHSYIGLVSLMQISTRDKDWIVDTLKPWRQELQILNEVFADPKILKIFHGAFMDMIWLQRDFGLYVVGLFDTFHASRSLGYPKNSLAYLLKHFAGFDAAKQYQMADWRVRPLPEEMFNYARSDTHFLLYIYDNLRNELIEKSDSSQPDGNLIEVVLNNSKEETLQRYERPLYDPQRGLGTMGWYNMLCRTPALFSREQFAVFRAVHQWRDEIARQEDESLHHIMPKHVLYSIAREMPLDMPSLLGCSHPMSNIFQKRKKDLLGVIKNAKMVGATGPEMKDLMQTVYPVYVDRIKSNGARQAVAKSAIVKEEQQAPQASSRSDLLARADNSNFWGSTIRSLGDFSRLHLHDESLRLFLPLPQLTAEIFEDHKAKQTAALEVPTTDPSSRAEHQYTKDRKSKEDDIFVVKRAGGSHKRKAADQSNTPESSSPNADDEMADVADKEIDEMDISPTAGNANQQIEADRELQRTAEEKHQRRLEKKRLKKEKLLLQAEGVAANQEPGEVEAFDYANAPSLLHAPRENANSMEGGVNPYNKSRDIPKGMRKTKREVGGKSLTFKG</sequence>
<evidence type="ECO:0000256" key="9">
    <source>
        <dbReference type="SAM" id="MobiDB-lite"/>
    </source>
</evidence>
<accession>A0AAE0DMI9</accession>
<dbReference type="GO" id="GO:0071039">
    <property type="term" value="P:nuclear polyadenylation-dependent CUT catabolic process"/>
    <property type="evidence" value="ECO:0007669"/>
    <property type="project" value="TreeGrafter"/>
</dbReference>
<evidence type="ECO:0000256" key="2">
    <source>
        <dbReference type="ARBA" id="ARBA00022552"/>
    </source>
</evidence>
<keyword evidence="5" id="KW-0271">Exosome</keyword>
<dbReference type="GO" id="GO:0071040">
    <property type="term" value="P:nuclear polyadenylation-dependent antisense transcript catabolic process"/>
    <property type="evidence" value="ECO:0007669"/>
    <property type="project" value="TreeGrafter"/>
</dbReference>
<evidence type="ECO:0000259" key="10">
    <source>
        <dbReference type="PROSITE" id="PS50967"/>
    </source>
</evidence>
<organism evidence="11 12">
    <name type="scientific">Lepraria neglecta</name>
    <dbReference type="NCBI Taxonomy" id="209136"/>
    <lineage>
        <taxon>Eukaryota</taxon>
        <taxon>Fungi</taxon>
        <taxon>Dikarya</taxon>
        <taxon>Ascomycota</taxon>
        <taxon>Pezizomycotina</taxon>
        <taxon>Lecanoromycetes</taxon>
        <taxon>OSLEUM clade</taxon>
        <taxon>Lecanoromycetidae</taxon>
        <taxon>Lecanorales</taxon>
        <taxon>Lecanorineae</taxon>
        <taxon>Stereocaulaceae</taxon>
        <taxon>Lepraria</taxon>
    </lineage>
</organism>
<dbReference type="InterPro" id="IPR012337">
    <property type="entry name" value="RNaseH-like_sf"/>
</dbReference>
<dbReference type="GO" id="GO:0003727">
    <property type="term" value="F:single-stranded RNA binding"/>
    <property type="evidence" value="ECO:0007669"/>
    <property type="project" value="TreeGrafter"/>
</dbReference>
<dbReference type="Pfam" id="PF00570">
    <property type="entry name" value="HRDC"/>
    <property type="match status" value="1"/>
</dbReference>
<keyword evidence="6" id="KW-0269">Exonuclease</keyword>
<dbReference type="SUPFAM" id="SSF53098">
    <property type="entry name" value="Ribonuclease H-like"/>
    <property type="match status" value="1"/>
</dbReference>
<keyword evidence="12" id="KW-1185">Reference proteome</keyword>
<protein>
    <recommendedName>
        <fullName evidence="10">HRDC domain-containing protein</fullName>
    </recommendedName>
</protein>